<dbReference type="AlphaFoldDB" id="A0AAV0W578"/>
<reference evidence="1 2" key="1">
    <citation type="submission" date="2023-01" db="EMBL/GenBank/DDBJ databases">
        <authorList>
            <person name="Whitehead M."/>
        </authorList>
    </citation>
    <scope>NUCLEOTIDE SEQUENCE [LARGE SCALE GENOMIC DNA]</scope>
</reference>
<protein>
    <recommendedName>
        <fullName evidence="3">F-box domain-containing protein</fullName>
    </recommendedName>
</protein>
<organism evidence="1 2">
    <name type="scientific">Macrosiphum euphorbiae</name>
    <name type="common">potato aphid</name>
    <dbReference type="NCBI Taxonomy" id="13131"/>
    <lineage>
        <taxon>Eukaryota</taxon>
        <taxon>Metazoa</taxon>
        <taxon>Ecdysozoa</taxon>
        <taxon>Arthropoda</taxon>
        <taxon>Hexapoda</taxon>
        <taxon>Insecta</taxon>
        <taxon>Pterygota</taxon>
        <taxon>Neoptera</taxon>
        <taxon>Paraneoptera</taxon>
        <taxon>Hemiptera</taxon>
        <taxon>Sternorrhyncha</taxon>
        <taxon>Aphidomorpha</taxon>
        <taxon>Aphidoidea</taxon>
        <taxon>Aphididae</taxon>
        <taxon>Macrosiphini</taxon>
        <taxon>Macrosiphum</taxon>
    </lineage>
</organism>
<dbReference type="Proteomes" id="UP001160148">
    <property type="component" value="Unassembled WGS sequence"/>
</dbReference>
<proteinExistence type="predicted"/>
<sequence length="135" mass="15888">MDVCDAPQPQYFLNLVFDIIFENLKLSDLYSYIFFCRKWNRAINGDRTEPWKSLCRREFTEGLLNSKHLSPLQNHKDKLRALSNSWKLNENIKHEFTGGEVTICGVRVDGYDESEKKSLYISWLFLTRLSGIFQS</sequence>
<dbReference type="SUPFAM" id="SSF81383">
    <property type="entry name" value="F-box domain"/>
    <property type="match status" value="1"/>
</dbReference>
<evidence type="ECO:0000313" key="1">
    <source>
        <dbReference type="EMBL" id="CAI6350936.1"/>
    </source>
</evidence>
<accession>A0AAV0W578</accession>
<gene>
    <name evidence="1" type="ORF">MEUPH1_LOCUS7339</name>
</gene>
<evidence type="ECO:0008006" key="3">
    <source>
        <dbReference type="Google" id="ProtNLM"/>
    </source>
</evidence>
<name>A0AAV0W578_9HEMI</name>
<dbReference type="InterPro" id="IPR036047">
    <property type="entry name" value="F-box-like_dom_sf"/>
</dbReference>
<comment type="caution">
    <text evidence="1">The sequence shown here is derived from an EMBL/GenBank/DDBJ whole genome shotgun (WGS) entry which is preliminary data.</text>
</comment>
<evidence type="ECO:0000313" key="2">
    <source>
        <dbReference type="Proteomes" id="UP001160148"/>
    </source>
</evidence>
<keyword evidence="2" id="KW-1185">Reference proteome</keyword>
<dbReference type="EMBL" id="CARXXK010000001">
    <property type="protein sequence ID" value="CAI6350936.1"/>
    <property type="molecule type" value="Genomic_DNA"/>
</dbReference>